<comment type="caution">
    <text evidence="1">The sequence shown here is derived from an EMBL/GenBank/DDBJ whole genome shotgun (WGS) entry which is preliminary data.</text>
</comment>
<dbReference type="EMBL" id="MVIJ01000023">
    <property type="protein sequence ID" value="ORB73128.1"/>
    <property type="molecule type" value="Genomic_DNA"/>
</dbReference>
<gene>
    <name evidence="1" type="ORF">BST44_16305</name>
</gene>
<evidence type="ECO:0000313" key="1">
    <source>
        <dbReference type="EMBL" id="ORB73128.1"/>
    </source>
</evidence>
<dbReference type="OrthoDB" id="9921741at2"/>
<reference evidence="1 2" key="1">
    <citation type="submission" date="2017-02" db="EMBL/GenBank/DDBJ databases">
        <title>The new phylogeny of genus Mycobacterium.</title>
        <authorList>
            <person name="Tortoli E."/>
            <person name="Trovato A."/>
            <person name="Cirillo D.M."/>
        </authorList>
    </citation>
    <scope>NUCLEOTIDE SEQUENCE [LARGE SCALE GENOMIC DNA]</scope>
    <source>
        <strain evidence="1 2">DSM 43992</strain>
    </source>
</reference>
<protein>
    <submittedName>
        <fullName evidence="1">Uncharacterized protein</fullName>
    </submittedName>
</protein>
<sequence>MFRIQDTNKVVSISTSGGKPWYVEPGSLVVDGEILRFRLNRSGLLMQIHADEVATIISEDE</sequence>
<evidence type="ECO:0000313" key="2">
    <source>
        <dbReference type="Proteomes" id="UP000192601"/>
    </source>
</evidence>
<dbReference type="AlphaFoldDB" id="A0A1X0KDZ5"/>
<accession>A0A1X0KDZ5</accession>
<dbReference type="STRING" id="1783.BST44_16305"/>
<keyword evidence="2" id="KW-1185">Reference proteome</keyword>
<proteinExistence type="predicted"/>
<name>A0A1X0KDZ5_MYCSC</name>
<dbReference type="Proteomes" id="UP000192601">
    <property type="component" value="Unassembled WGS sequence"/>
</dbReference>
<organism evidence="1 2">
    <name type="scientific">Mycobacterium scrofulaceum</name>
    <dbReference type="NCBI Taxonomy" id="1783"/>
    <lineage>
        <taxon>Bacteria</taxon>
        <taxon>Bacillati</taxon>
        <taxon>Actinomycetota</taxon>
        <taxon>Actinomycetes</taxon>
        <taxon>Mycobacteriales</taxon>
        <taxon>Mycobacteriaceae</taxon>
        <taxon>Mycobacterium</taxon>
    </lineage>
</organism>
<dbReference type="RefSeq" id="WP_083178139.1">
    <property type="nucleotide sequence ID" value="NZ_MVIJ01000023.1"/>
</dbReference>